<evidence type="ECO:0000313" key="3">
    <source>
        <dbReference type="Proteomes" id="UP001165083"/>
    </source>
</evidence>
<dbReference type="AlphaFoldDB" id="A0A9W6TCB7"/>
<accession>A0A9W6TCB7</accession>
<keyword evidence="3" id="KW-1185">Reference proteome</keyword>
<feature type="compositionally biased region" description="Basic and acidic residues" evidence="1">
    <location>
        <begin position="104"/>
        <end position="119"/>
    </location>
</feature>
<dbReference type="Proteomes" id="UP001165083">
    <property type="component" value="Unassembled WGS sequence"/>
</dbReference>
<gene>
    <name evidence="2" type="ORF">Plil01_000136400</name>
</gene>
<proteinExistence type="predicted"/>
<dbReference type="EMBL" id="BSXW01000047">
    <property type="protein sequence ID" value="GMF10571.1"/>
    <property type="molecule type" value="Genomic_DNA"/>
</dbReference>
<feature type="compositionally biased region" description="Basic and acidic residues" evidence="1">
    <location>
        <begin position="172"/>
        <end position="189"/>
    </location>
</feature>
<sequence>MWHLTQTSHHIGYLGDTGYLCAVGVAHIFGGCTSFAEYGGAASAAAGAAAVYGAQRARAGGAGGAHDEGARGAGGVSHRVRQEPGRHRGAGGVRAAGAVSGQPGRERPEAGEREPRRDAAAAGDGDPAGGHADPGLGHRAHEGARRKAEAPGVDVSDGCYDCAEAAGGSRQGHQDRGKVAEGVRRAEGM</sequence>
<organism evidence="2 3">
    <name type="scientific">Phytophthora lilii</name>
    <dbReference type="NCBI Taxonomy" id="2077276"/>
    <lineage>
        <taxon>Eukaryota</taxon>
        <taxon>Sar</taxon>
        <taxon>Stramenopiles</taxon>
        <taxon>Oomycota</taxon>
        <taxon>Peronosporomycetes</taxon>
        <taxon>Peronosporales</taxon>
        <taxon>Peronosporaceae</taxon>
        <taxon>Phytophthora</taxon>
    </lineage>
</organism>
<reference evidence="2" key="1">
    <citation type="submission" date="2023-04" db="EMBL/GenBank/DDBJ databases">
        <title>Phytophthora lilii NBRC 32176.</title>
        <authorList>
            <person name="Ichikawa N."/>
            <person name="Sato H."/>
            <person name="Tonouchi N."/>
        </authorList>
    </citation>
    <scope>NUCLEOTIDE SEQUENCE</scope>
    <source>
        <strain evidence="2">NBRC 32176</strain>
    </source>
</reference>
<name>A0A9W6TCB7_9STRA</name>
<protein>
    <submittedName>
        <fullName evidence="2">Unnamed protein product</fullName>
    </submittedName>
</protein>
<comment type="caution">
    <text evidence="2">The sequence shown here is derived from an EMBL/GenBank/DDBJ whole genome shotgun (WGS) entry which is preliminary data.</text>
</comment>
<feature type="compositionally biased region" description="Low complexity" evidence="1">
    <location>
        <begin position="120"/>
        <end position="135"/>
    </location>
</feature>
<evidence type="ECO:0000256" key="1">
    <source>
        <dbReference type="SAM" id="MobiDB-lite"/>
    </source>
</evidence>
<feature type="compositionally biased region" description="Basic and acidic residues" evidence="1">
    <location>
        <begin position="139"/>
        <end position="149"/>
    </location>
</feature>
<evidence type="ECO:0000313" key="2">
    <source>
        <dbReference type="EMBL" id="GMF10571.1"/>
    </source>
</evidence>
<feature type="region of interest" description="Disordered" evidence="1">
    <location>
        <begin position="59"/>
        <end position="189"/>
    </location>
</feature>